<keyword evidence="1" id="KW-0175">Coiled coil</keyword>
<feature type="coiled-coil region" evidence="1">
    <location>
        <begin position="223"/>
        <end position="374"/>
    </location>
</feature>
<gene>
    <name evidence="2" type="ORF">SO694_00001736</name>
</gene>
<dbReference type="Proteomes" id="UP001363151">
    <property type="component" value="Unassembled WGS sequence"/>
</dbReference>
<reference evidence="2 3" key="1">
    <citation type="submission" date="2024-03" db="EMBL/GenBank/DDBJ databases">
        <title>Aureococcus anophagefferens CCMP1851 and Kratosvirus quantuckense: Draft genome of a second virus-susceptible host strain in the model system.</title>
        <authorList>
            <person name="Chase E."/>
            <person name="Truchon A.R."/>
            <person name="Schepens W."/>
            <person name="Wilhelm S.W."/>
        </authorList>
    </citation>
    <scope>NUCLEOTIDE SEQUENCE [LARGE SCALE GENOMIC DNA]</scope>
    <source>
        <strain evidence="2 3">CCMP1851</strain>
    </source>
</reference>
<name>A0ABR1GBP1_AURAN</name>
<feature type="coiled-coil region" evidence="1">
    <location>
        <begin position="429"/>
        <end position="581"/>
    </location>
</feature>
<feature type="coiled-coil region" evidence="1">
    <location>
        <begin position="42"/>
        <end position="115"/>
    </location>
</feature>
<sequence length="620" mass="67837">MMEPPLAGGGLGGHPEDGAAYATLLNTVESLQADLQQTITTCHGLREANAQLSREHEATKAELARQREKVSANRGELIRASKAKIEADRHTELLVSKWKVQLDERTRELEELQGKLVPQDLDMLRIQVQEELEAPHQQKIADLEAQARSFQQMFFNVRRELERSKTEFEQFSGYEAAARRNDGERAAAEARSLRARIAELESGQGAGSLAEAEANGRRLEGKVVGLEVANRELRAECDALRKDGERAAADVADALAAKAKAGAAGVEELAGLRSAVAALERDLADALRSKEALARSVDDGKRQVAALADDAAAAARAEEKRAKAHRSRVDELESRVLELTRDLDAARQDAARDEESFRRRLEALESDASTAKRAAFEARVECDSTVAAARSECQALVASLEERVVVQDLDKTDRDKKRRAEDAARLDETRKLEAQLKVAAANAARLEADAERGLKPKLLQLADDKAKVEGERDGLQRKLDVLVGAQDAALKARDDADRAAGELAAAKKALADLERDAADLKADKERMREAHAMALGELKNQVANDKLNVAAAIRAETENIRRQAEEQLRRERKRAATYKEKCLAAHEREKRATATLKTVSRNQAADRVDAMTTLGAPAGN</sequence>
<evidence type="ECO:0000256" key="1">
    <source>
        <dbReference type="SAM" id="Coils"/>
    </source>
</evidence>
<organism evidence="2 3">
    <name type="scientific">Aureococcus anophagefferens</name>
    <name type="common">Harmful bloom alga</name>
    <dbReference type="NCBI Taxonomy" id="44056"/>
    <lineage>
        <taxon>Eukaryota</taxon>
        <taxon>Sar</taxon>
        <taxon>Stramenopiles</taxon>
        <taxon>Ochrophyta</taxon>
        <taxon>Pelagophyceae</taxon>
        <taxon>Pelagomonadales</taxon>
        <taxon>Pelagomonadaceae</taxon>
        <taxon>Aureococcus</taxon>
    </lineage>
</organism>
<proteinExistence type="predicted"/>
<protein>
    <submittedName>
        <fullName evidence="2">Uncharacterized protein</fullName>
    </submittedName>
</protein>
<comment type="caution">
    <text evidence="2">The sequence shown here is derived from an EMBL/GenBank/DDBJ whole genome shotgun (WGS) entry which is preliminary data.</text>
</comment>
<keyword evidence="3" id="KW-1185">Reference proteome</keyword>
<dbReference type="EMBL" id="JBBJCI010000035">
    <property type="protein sequence ID" value="KAK7253399.1"/>
    <property type="molecule type" value="Genomic_DNA"/>
</dbReference>
<evidence type="ECO:0000313" key="2">
    <source>
        <dbReference type="EMBL" id="KAK7253399.1"/>
    </source>
</evidence>
<evidence type="ECO:0000313" key="3">
    <source>
        <dbReference type="Proteomes" id="UP001363151"/>
    </source>
</evidence>
<accession>A0ABR1GBP1</accession>